<feature type="transmembrane region" description="Helical" evidence="1">
    <location>
        <begin position="46"/>
        <end position="65"/>
    </location>
</feature>
<feature type="transmembrane region" description="Helical" evidence="1">
    <location>
        <begin position="20"/>
        <end position="40"/>
    </location>
</feature>
<gene>
    <name evidence="3" type="ORF">ACFPK1_20650</name>
</gene>
<keyword evidence="1" id="KW-0812">Transmembrane</keyword>
<sequence length="254" mass="26478">MVTTGAPPVPGAPVRGAAAWLRFLAGFAVLWAVLQGLAALDPIARWGLAVLAAVLVVGLVVERVLHGVPPRRARRSLGFGRPAARSLVLAAVVSGLVLLVLPAAEALGLGPITLRPGWPLLLVGVFALHGLAEELVWRGYAFRRLRAGRSFPRAAAWTMPLVAVTHVPILVTSGVAVGLGAMAVAATTSVPFAYLFETGRGTLWGPALLHTAIDAFKLVEIPVAAVPAFSMLLVGVSILVPLLALAVPRRVLER</sequence>
<proteinExistence type="predicted"/>
<dbReference type="EC" id="3.4.-.-" evidence="3"/>
<protein>
    <submittedName>
        <fullName evidence="3">CPBP family intramembrane glutamic endopeptidase</fullName>
        <ecNumber evidence="3">3.4.-.-</ecNumber>
    </submittedName>
</protein>
<keyword evidence="1" id="KW-1133">Transmembrane helix</keyword>
<comment type="caution">
    <text evidence="3">The sequence shown here is derived from an EMBL/GenBank/DDBJ whole genome shotgun (WGS) entry which is preliminary data.</text>
</comment>
<evidence type="ECO:0000313" key="3">
    <source>
        <dbReference type="EMBL" id="MFC5140659.1"/>
    </source>
</evidence>
<keyword evidence="4" id="KW-1185">Reference proteome</keyword>
<feature type="transmembrane region" description="Helical" evidence="1">
    <location>
        <begin position="116"/>
        <end position="136"/>
    </location>
</feature>
<feature type="transmembrane region" description="Helical" evidence="1">
    <location>
        <begin position="224"/>
        <end position="247"/>
    </location>
</feature>
<name>A0ABV9ZGX9_9PSEU</name>
<feature type="domain" description="CAAX prenyl protease 2/Lysostaphin resistance protein A-like" evidence="2">
    <location>
        <begin position="118"/>
        <end position="216"/>
    </location>
</feature>
<evidence type="ECO:0000259" key="2">
    <source>
        <dbReference type="Pfam" id="PF02517"/>
    </source>
</evidence>
<organism evidence="3 4">
    <name type="scientific">Actinomycetospora rhizophila</name>
    <dbReference type="NCBI Taxonomy" id="1416876"/>
    <lineage>
        <taxon>Bacteria</taxon>
        <taxon>Bacillati</taxon>
        <taxon>Actinomycetota</taxon>
        <taxon>Actinomycetes</taxon>
        <taxon>Pseudonocardiales</taxon>
        <taxon>Pseudonocardiaceae</taxon>
        <taxon>Actinomycetospora</taxon>
    </lineage>
</organism>
<dbReference type="InterPro" id="IPR003675">
    <property type="entry name" value="Rce1/LyrA-like_dom"/>
</dbReference>
<accession>A0ABV9ZGX9</accession>
<dbReference type="GO" id="GO:0016787">
    <property type="term" value="F:hydrolase activity"/>
    <property type="evidence" value="ECO:0007669"/>
    <property type="project" value="UniProtKB-KW"/>
</dbReference>
<dbReference type="Proteomes" id="UP001596175">
    <property type="component" value="Unassembled WGS sequence"/>
</dbReference>
<dbReference type="RefSeq" id="WP_378022817.1">
    <property type="nucleotide sequence ID" value="NZ_JBHSKG010000011.1"/>
</dbReference>
<evidence type="ECO:0000256" key="1">
    <source>
        <dbReference type="SAM" id="Phobius"/>
    </source>
</evidence>
<keyword evidence="3" id="KW-0378">Hydrolase</keyword>
<evidence type="ECO:0000313" key="4">
    <source>
        <dbReference type="Proteomes" id="UP001596175"/>
    </source>
</evidence>
<feature type="transmembrane region" description="Helical" evidence="1">
    <location>
        <begin position="157"/>
        <end position="186"/>
    </location>
</feature>
<keyword evidence="1" id="KW-0472">Membrane</keyword>
<dbReference type="Pfam" id="PF02517">
    <property type="entry name" value="Rce1-like"/>
    <property type="match status" value="1"/>
</dbReference>
<feature type="transmembrane region" description="Helical" evidence="1">
    <location>
        <begin position="86"/>
        <end position="104"/>
    </location>
</feature>
<dbReference type="EMBL" id="JBHSKG010000011">
    <property type="protein sequence ID" value="MFC5140659.1"/>
    <property type="molecule type" value="Genomic_DNA"/>
</dbReference>
<reference evidence="4" key="1">
    <citation type="journal article" date="2019" name="Int. J. Syst. Evol. Microbiol.">
        <title>The Global Catalogue of Microorganisms (GCM) 10K type strain sequencing project: providing services to taxonomists for standard genome sequencing and annotation.</title>
        <authorList>
            <consortium name="The Broad Institute Genomics Platform"/>
            <consortium name="The Broad Institute Genome Sequencing Center for Infectious Disease"/>
            <person name="Wu L."/>
            <person name="Ma J."/>
        </authorList>
    </citation>
    <scope>NUCLEOTIDE SEQUENCE [LARGE SCALE GENOMIC DNA]</scope>
    <source>
        <strain evidence="4">XZYJ18</strain>
    </source>
</reference>